<comment type="caution">
    <text evidence="1">The sequence shown here is derived from an EMBL/GenBank/DDBJ whole genome shotgun (WGS) entry which is preliminary data.</text>
</comment>
<reference evidence="1" key="2">
    <citation type="submission" date="2020-11" db="EMBL/GenBank/DDBJ databases">
        <title>Whole genome sequencing of Colletotrichum sp.</title>
        <authorList>
            <person name="Li H."/>
        </authorList>
    </citation>
    <scope>NUCLEOTIDE SEQUENCE</scope>
    <source>
        <strain evidence="1">CkLH20</strain>
    </source>
</reference>
<dbReference type="RefSeq" id="XP_038744838.1">
    <property type="nucleotide sequence ID" value="XM_038889914.1"/>
</dbReference>
<organism evidence="1 2">
    <name type="scientific">Colletotrichum karsti</name>
    <dbReference type="NCBI Taxonomy" id="1095194"/>
    <lineage>
        <taxon>Eukaryota</taxon>
        <taxon>Fungi</taxon>
        <taxon>Dikarya</taxon>
        <taxon>Ascomycota</taxon>
        <taxon>Pezizomycotina</taxon>
        <taxon>Sordariomycetes</taxon>
        <taxon>Hypocreomycetidae</taxon>
        <taxon>Glomerellales</taxon>
        <taxon>Glomerellaceae</taxon>
        <taxon>Colletotrichum</taxon>
        <taxon>Colletotrichum boninense species complex</taxon>
    </lineage>
</organism>
<reference evidence="1" key="1">
    <citation type="submission" date="2020-03" db="EMBL/GenBank/DDBJ databases">
        <authorList>
            <person name="He L."/>
        </authorList>
    </citation>
    <scope>NUCLEOTIDE SEQUENCE</scope>
    <source>
        <strain evidence="1">CkLH20</strain>
    </source>
</reference>
<dbReference type="GeneID" id="62162988"/>
<name>A0A9P6I415_9PEZI</name>
<dbReference type="AlphaFoldDB" id="A0A9P6I415"/>
<dbReference type="OrthoDB" id="4834558at2759"/>
<proteinExistence type="predicted"/>
<accession>A0A9P6I415</accession>
<evidence type="ECO:0000313" key="1">
    <source>
        <dbReference type="EMBL" id="KAF9875377.1"/>
    </source>
</evidence>
<evidence type="ECO:0008006" key="3">
    <source>
        <dbReference type="Google" id="ProtNLM"/>
    </source>
</evidence>
<evidence type="ECO:0000313" key="2">
    <source>
        <dbReference type="Proteomes" id="UP000781932"/>
    </source>
</evidence>
<keyword evidence="2" id="KW-1185">Reference proteome</keyword>
<dbReference type="Gene3D" id="3.60.10.10">
    <property type="entry name" value="Endonuclease/exonuclease/phosphatase"/>
    <property type="match status" value="1"/>
</dbReference>
<dbReference type="InterPro" id="IPR036691">
    <property type="entry name" value="Endo/exonu/phosph_ase_sf"/>
</dbReference>
<dbReference type="EMBL" id="JAATWM020000022">
    <property type="protein sequence ID" value="KAF9875377.1"/>
    <property type="molecule type" value="Genomic_DNA"/>
</dbReference>
<sequence length="320" mass="36021">MQSNVNRSWRHIYDLVAHAATLDPAPYFLALQDPPLDLGSPDKPIGNYYLEYGNDVEGPGGEHKYFAATLYIRLAGNQEIKFHNVYDRIAGKTLDFGKLLQSDLTDGQSVLLGDYNLPWLGRRSVCRREMKMLSFLTKTAGMVCLNSSPTFMRGAQESTIDLVFVGKDYSGRVSYFAVTRPRGFATDHAVLHAILDVSVSQDTSTHHNFKQMDVKALRAEVASNLEADICPKDELENLQIHTVQKADKCAGLISGCVARATDTIVTDRRLRSERPTRRFVSSERYESAESMPNEARSFRASWLWPTKFGTSPRENRYLLT</sequence>
<dbReference type="Proteomes" id="UP000781932">
    <property type="component" value="Unassembled WGS sequence"/>
</dbReference>
<protein>
    <recommendedName>
        <fullName evidence="3">Endonuclease/exonuclease/phosphatase domain-containing protein</fullName>
    </recommendedName>
</protein>
<dbReference type="SUPFAM" id="SSF56219">
    <property type="entry name" value="DNase I-like"/>
    <property type="match status" value="1"/>
</dbReference>
<gene>
    <name evidence="1" type="ORF">CkaCkLH20_07197</name>
</gene>